<comment type="caution">
    <text evidence="13">The sequence shown here is derived from an EMBL/GenBank/DDBJ whole genome shotgun (WGS) entry which is preliminary data.</text>
</comment>
<feature type="domain" description="Ionotropic glutamate receptor C-terminal" evidence="12">
    <location>
        <begin position="46"/>
        <end position="376"/>
    </location>
</feature>
<accession>A0ABV2IFI1</accession>
<keyword evidence="3 10" id="KW-0812">Transmembrane</keyword>
<reference evidence="13 14" key="1">
    <citation type="submission" date="2024-06" db="EMBL/GenBank/DDBJ databases">
        <title>Genomic Encyclopedia of Type Strains, Phase IV (KMG-IV): sequencing the most valuable type-strain genomes for metagenomic binning, comparative biology and taxonomic classification.</title>
        <authorList>
            <person name="Goeker M."/>
        </authorList>
    </citation>
    <scope>NUCLEOTIDE SEQUENCE [LARGE SCALE GENOMIC DNA]</scope>
    <source>
        <strain evidence="13 14">DSM 28102</strain>
    </source>
</reference>
<dbReference type="PANTHER" id="PTHR18966">
    <property type="entry name" value="IONOTROPIC GLUTAMATE RECEPTOR"/>
    <property type="match status" value="1"/>
</dbReference>
<evidence type="ECO:0000313" key="14">
    <source>
        <dbReference type="Proteomes" id="UP001549164"/>
    </source>
</evidence>
<sequence length="378" mass="41715">MTSAVTAWFFRAVFSLLIGFFLVAMVSMPGETTAWAQEQDSEPPQEIRVGYRVTPPFVMRNADGDFTGMATELWKEIEAGLNVTASYTEYETVADLLAAVEAEELDVAVGAISITEDRAEVVDFTQPWFDSGLRIMIDDRSSSSLVNIWNGLAEAGYLRYYGWLLVFIVLGTIGLTFFDRHFDKNFPRRWRDGVSESFYAVMLVVTKGSLPSRSKLFGWIGRVFAAFWLVIGIAVVAYVTSSVTSVMTSIAITGSVTGPDDLPGHTVGVFRGSSAENLVRREGYDFVTYSGIETAVEGLRNAEVDALVADAPVLEYFKAQNPSLGLDVVGRLFAPDKFGFALPYGQDTLIYPVTVRLLALKENGYLAELSQQYFGDER</sequence>
<evidence type="ECO:0000256" key="9">
    <source>
        <dbReference type="ARBA" id="ARBA00023303"/>
    </source>
</evidence>
<keyword evidence="5" id="KW-0406">Ion transport</keyword>
<dbReference type="InterPro" id="IPR001320">
    <property type="entry name" value="Iontro_rcpt_C"/>
</dbReference>
<dbReference type="SMART" id="SM00079">
    <property type="entry name" value="PBPe"/>
    <property type="match status" value="1"/>
</dbReference>
<evidence type="ECO:0000259" key="11">
    <source>
        <dbReference type="SMART" id="SM00062"/>
    </source>
</evidence>
<evidence type="ECO:0000256" key="2">
    <source>
        <dbReference type="ARBA" id="ARBA00022448"/>
    </source>
</evidence>
<gene>
    <name evidence="13" type="ORF">ABID12_003651</name>
</gene>
<dbReference type="Pfam" id="PF00497">
    <property type="entry name" value="SBP_bac_3"/>
    <property type="match status" value="1"/>
</dbReference>
<keyword evidence="14" id="KW-1185">Reference proteome</keyword>
<keyword evidence="6 10" id="KW-0472">Membrane</keyword>
<dbReference type="Proteomes" id="UP001549164">
    <property type="component" value="Unassembled WGS sequence"/>
</dbReference>
<keyword evidence="2" id="KW-0813">Transport</keyword>
<keyword evidence="9" id="KW-0407">Ion channel</keyword>
<evidence type="ECO:0000256" key="10">
    <source>
        <dbReference type="SAM" id="Phobius"/>
    </source>
</evidence>
<dbReference type="InterPro" id="IPR001638">
    <property type="entry name" value="Solute-binding_3/MltF_N"/>
</dbReference>
<evidence type="ECO:0000256" key="6">
    <source>
        <dbReference type="ARBA" id="ARBA00023136"/>
    </source>
</evidence>
<comment type="subcellular location">
    <subcellularLocation>
        <location evidence="1">Membrane</location>
        <topology evidence="1">Multi-pass membrane protein</topology>
    </subcellularLocation>
</comment>
<dbReference type="InterPro" id="IPR015683">
    <property type="entry name" value="Ionotropic_Glu_rcpt"/>
</dbReference>
<dbReference type="Gene3D" id="3.40.190.10">
    <property type="entry name" value="Periplasmic binding protein-like II"/>
    <property type="match status" value="3"/>
</dbReference>
<keyword evidence="7" id="KW-0675">Receptor</keyword>
<feature type="transmembrane region" description="Helical" evidence="10">
    <location>
        <begin position="160"/>
        <end position="178"/>
    </location>
</feature>
<evidence type="ECO:0000256" key="4">
    <source>
        <dbReference type="ARBA" id="ARBA00022989"/>
    </source>
</evidence>
<feature type="domain" description="Solute-binding protein family 3/N-terminal" evidence="11">
    <location>
        <begin position="46"/>
        <end position="377"/>
    </location>
</feature>
<evidence type="ECO:0000313" key="13">
    <source>
        <dbReference type="EMBL" id="MET3601690.1"/>
    </source>
</evidence>
<evidence type="ECO:0000256" key="8">
    <source>
        <dbReference type="ARBA" id="ARBA00023180"/>
    </source>
</evidence>
<proteinExistence type="predicted"/>
<name>A0ABV2IFI1_9HYPH</name>
<organism evidence="13 14">
    <name type="scientific">Martelella mangrovi</name>
    <dbReference type="NCBI Taxonomy" id="1397477"/>
    <lineage>
        <taxon>Bacteria</taxon>
        <taxon>Pseudomonadati</taxon>
        <taxon>Pseudomonadota</taxon>
        <taxon>Alphaproteobacteria</taxon>
        <taxon>Hyphomicrobiales</taxon>
        <taxon>Aurantimonadaceae</taxon>
        <taxon>Martelella</taxon>
    </lineage>
</organism>
<evidence type="ECO:0000256" key="7">
    <source>
        <dbReference type="ARBA" id="ARBA00023170"/>
    </source>
</evidence>
<protein>
    <submittedName>
        <fullName evidence="13">ABC-type amino acid transport substrate-binding protein</fullName>
    </submittedName>
</protein>
<feature type="transmembrane region" description="Helical" evidence="10">
    <location>
        <begin position="216"/>
        <end position="239"/>
    </location>
</feature>
<evidence type="ECO:0000256" key="1">
    <source>
        <dbReference type="ARBA" id="ARBA00004141"/>
    </source>
</evidence>
<evidence type="ECO:0000256" key="5">
    <source>
        <dbReference type="ARBA" id="ARBA00023065"/>
    </source>
</evidence>
<dbReference type="EMBL" id="JBEPLY010000015">
    <property type="protein sequence ID" value="MET3601690.1"/>
    <property type="molecule type" value="Genomic_DNA"/>
</dbReference>
<dbReference type="SMART" id="SM00062">
    <property type="entry name" value="PBPb"/>
    <property type="match status" value="1"/>
</dbReference>
<evidence type="ECO:0000259" key="12">
    <source>
        <dbReference type="SMART" id="SM00079"/>
    </source>
</evidence>
<keyword evidence="8" id="KW-0325">Glycoprotein</keyword>
<keyword evidence="4 10" id="KW-1133">Transmembrane helix</keyword>
<evidence type="ECO:0000256" key="3">
    <source>
        <dbReference type="ARBA" id="ARBA00022692"/>
    </source>
</evidence>
<dbReference type="SUPFAM" id="SSF53850">
    <property type="entry name" value="Periplasmic binding protein-like II"/>
    <property type="match status" value="1"/>
</dbReference>
<dbReference type="SUPFAM" id="SSF81324">
    <property type="entry name" value="Voltage-gated potassium channels"/>
    <property type="match status" value="1"/>
</dbReference>
<dbReference type="RefSeq" id="WP_354435518.1">
    <property type="nucleotide sequence ID" value="NZ_JBEPLY010000015.1"/>
</dbReference>